<evidence type="ECO:0000313" key="3">
    <source>
        <dbReference type="EMBL" id="KAK3765470.1"/>
    </source>
</evidence>
<reference evidence="3" key="1">
    <citation type="journal article" date="2023" name="G3 (Bethesda)">
        <title>A reference genome for the long-term kleptoplast-retaining sea slug Elysia crispata morphotype clarki.</title>
        <authorList>
            <person name="Eastman K.E."/>
            <person name="Pendleton A.L."/>
            <person name="Shaikh M.A."/>
            <person name="Suttiyut T."/>
            <person name="Ogas R."/>
            <person name="Tomko P."/>
            <person name="Gavelis G."/>
            <person name="Widhalm J.R."/>
            <person name="Wisecaver J.H."/>
        </authorList>
    </citation>
    <scope>NUCLEOTIDE SEQUENCE</scope>
    <source>
        <strain evidence="3">ECLA1</strain>
    </source>
</reference>
<sequence>MRDVQGWHHFGMVAATLVQLLLQPLAAQEVSLYKMADGNTYSLSSLGATKAGVSGNVQCAVLCLAAPTCFAYLYNTATKSCSLGGDVLPTGAALGADTRLYKRGFDEYLSCSSRSYAYSECVPSSPAVSVTLAQQFSSSTCTSGTSFGLSASGAVWVDAGCRGQFAVRF</sequence>
<keyword evidence="1" id="KW-0732">Signal</keyword>
<protein>
    <recommendedName>
        <fullName evidence="2">Apple domain-containing protein</fullName>
    </recommendedName>
</protein>
<dbReference type="InterPro" id="IPR021381">
    <property type="entry name" value="DUF3011"/>
</dbReference>
<dbReference type="Proteomes" id="UP001283361">
    <property type="component" value="Unassembled WGS sequence"/>
</dbReference>
<dbReference type="InterPro" id="IPR003609">
    <property type="entry name" value="Pan_app"/>
</dbReference>
<dbReference type="Gene3D" id="3.50.4.10">
    <property type="entry name" value="Hepatocyte Growth Factor"/>
    <property type="match status" value="1"/>
</dbReference>
<evidence type="ECO:0000259" key="2">
    <source>
        <dbReference type="Pfam" id="PF00024"/>
    </source>
</evidence>
<gene>
    <name evidence="3" type="ORF">RRG08_017145</name>
</gene>
<accession>A0AAE0ZA08</accession>
<dbReference type="Pfam" id="PF00024">
    <property type="entry name" value="PAN_1"/>
    <property type="match status" value="1"/>
</dbReference>
<name>A0AAE0ZA08_9GAST</name>
<dbReference type="EMBL" id="JAWDGP010004301">
    <property type="protein sequence ID" value="KAK3765470.1"/>
    <property type="molecule type" value="Genomic_DNA"/>
</dbReference>
<feature type="chain" id="PRO_5042182438" description="Apple domain-containing protein" evidence="1">
    <location>
        <begin position="28"/>
        <end position="169"/>
    </location>
</feature>
<feature type="signal peptide" evidence="1">
    <location>
        <begin position="1"/>
        <end position="27"/>
    </location>
</feature>
<dbReference type="Pfam" id="PF11218">
    <property type="entry name" value="DUF3011"/>
    <property type="match status" value="1"/>
</dbReference>
<feature type="domain" description="Apple" evidence="2">
    <location>
        <begin position="40"/>
        <end position="84"/>
    </location>
</feature>
<dbReference type="AlphaFoldDB" id="A0AAE0ZA08"/>
<evidence type="ECO:0000313" key="4">
    <source>
        <dbReference type="Proteomes" id="UP001283361"/>
    </source>
</evidence>
<proteinExistence type="predicted"/>
<evidence type="ECO:0000256" key="1">
    <source>
        <dbReference type="SAM" id="SignalP"/>
    </source>
</evidence>
<comment type="caution">
    <text evidence="3">The sequence shown here is derived from an EMBL/GenBank/DDBJ whole genome shotgun (WGS) entry which is preliminary data.</text>
</comment>
<organism evidence="3 4">
    <name type="scientific">Elysia crispata</name>
    <name type="common">lettuce slug</name>
    <dbReference type="NCBI Taxonomy" id="231223"/>
    <lineage>
        <taxon>Eukaryota</taxon>
        <taxon>Metazoa</taxon>
        <taxon>Spiralia</taxon>
        <taxon>Lophotrochozoa</taxon>
        <taxon>Mollusca</taxon>
        <taxon>Gastropoda</taxon>
        <taxon>Heterobranchia</taxon>
        <taxon>Euthyneura</taxon>
        <taxon>Panpulmonata</taxon>
        <taxon>Sacoglossa</taxon>
        <taxon>Placobranchoidea</taxon>
        <taxon>Plakobranchidae</taxon>
        <taxon>Elysia</taxon>
    </lineage>
</organism>
<keyword evidence="4" id="KW-1185">Reference proteome</keyword>